<accession>W5J669</accession>
<sequence>MMVDRSTVRTSTAHRTFTIYGDNCFSKTIRCTCGIDDDDDDDNDDEKRLQGIPGQQRRLTGDAKDYDDDDDTRWRAI</sequence>
<dbReference type="HOGENOM" id="CLU_2640107_0_0_1"/>
<feature type="region of interest" description="Disordered" evidence="1">
    <location>
        <begin position="35"/>
        <end position="77"/>
    </location>
</feature>
<organism evidence="2">
    <name type="scientific">Anopheles darlingi</name>
    <name type="common">Mosquito</name>
    <dbReference type="NCBI Taxonomy" id="43151"/>
    <lineage>
        <taxon>Eukaryota</taxon>
        <taxon>Metazoa</taxon>
        <taxon>Ecdysozoa</taxon>
        <taxon>Arthropoda</taxon>
        <taxon>Hexapoda</taxon>
        <taxon>Insecta</taxon>
        <taxon>Pterygota</taxon>
        <taxon>Neoptera</taxon>
        <taxon>Endopterygota</taxon>
        <taxon>Diptera</taxon>
        <taxon>Nematocera</taxon>
        <taxon>Culicoidea</taxon>
        <taxon>Culicidae</taxon>
        <taxon>Anophelinae</taxon>
        <taxon>Anopheles</taxon>
    </lineage>
</organism>
<gene>
    <name evidence="2" type="ORF">AND_008510</name>
</gene>
<reference evidence="2 4" key="1">
    <citation type="journal article" date="2010" name="BMC Genomics">
        <title>Combination of measures distinguishes pre-miRNAs from other stem-loops in the genome of the newly sequenced Anopheles darlingi.</title>
        <authorList>
            <person name="Mendes N.D."/>
            <person name="Freitas A.T."/>
            <person name="Vasconcelos A.T."/>
            <person name="Sagot M.F."/>
        </authorList>
    </citation>
    <scope>NUCLEOTIDE SEQUENCE</scope>
</reference>
<dbReference type="EMBL" id="ADMH02002026">
    <property type="protein sequence ID" value="ETN59912.1"/>
    <property type="molecule type" value="Genomic_DNA"/>
</dbReference>
<protein>
    <submittedName>
        <fullName evidence="2 3">Uncharacterized protein</fullName>
    </submittedName>
</protein>
<reference evidence="2" key="2">
    <citation type="submission" date="2010-05" db="EMBL/GenBank/DDBJ databases">
        <authorList>
            <person name="Almeida L.G."/>
            <person name="Nicolas M.F."/>
            <person name="Souza R.C."/>
            <person name="Vasconcelos A.T.R."/>
        </authorList>
    </citation>
    <scope>NUCLEOTIDE SEQUENCE</scope>
</reference>
<dbReference type="EnsemblMetazoa" id="ADAC008510-RA">
    <property type="protein sequence ID" value="ADAC008510-PA"/>
    <property type="gene ID" value="ADAC008510"/>
</dbReference>
<feature type="compositionally biased region" description="Acidic residues" evidence="1">
    <location>
        <begin position="35"/>
        <end position="44"/>
    </location>
</feature>
<proteinExistence type="predicted"/>
<dbReference type="VEuPathDB" id="VectorBase:ADAC008510"/>
<dbReference type="AlphaFoldDB" id="W5J669"/>
<evidence type="ECO:0000313" key="3">
    <source>
        <dbReference type="EnsemblMetazoa" id="ADAC008510-PA"/>
    </source>
</evidence>
<evidence type="ECO:0000313" key="2">
    <source>
        <dbReference type="EMBL" id="ETN59912.1"/>
    </source>
</evidence>
<reference evidence="3" key="4">
    <citation type="submission" date="2015-06" db="UniProtKB">
        <authorList>
            <consortium name="EnsemblMetazoa"/>
        </authorList>
    </citation>
    <scope>IDENTIFICATION</scope>
</reference>
<keyword evidence="4" id="KW-1185">Reference proteome</keyword>
<name>W5J669_ANODA</name>
<evidence type="ECO:0000256" key="1">
    <source>
        <dbReference type="SAM" id="MobiDB-lite"/>
    </source>
</evidence>
<dbReference type="Proteomes" id="UP000000673">
    <property type="component" value="Unassembled WGS sequence"/>
</dbReference>
<evidence type="ECO:0000313" key="4">
    <source>
        <dbReference type="Proteomes" id="UP000000673"/>
    </source>
</evidence>
<reference evidence="2" key="3">
    <citation type="journal article" date="2013" name="Nucleic Acids Res.">
        <title>The genome of Anopheles darlingi, the main neotropical malaria vector.</title>
        <authorList>
            <person name="Marinotti O."/>
            <person name="Cerqueira G.C."/>
            <person name="de Almeida L.G."/>
            <person name="Ferro M.I."/>
            <person name="Loreto E.L."/>
            <person name="Zaha A."/>
            <person name="Teixeira S.M."/>
            <person name="Wespiser A.R."/>
            <person name="Almeida E Silva A."/>
            <person name="Schlindwein A.D."/>
            <person name="Pacheco A.C."/>
            <person name="Silva A.L."/>
            <person name="Graveley B.R."/>
            <person name="Walenz B.P."/>
            <person name="Lima Bde A."/>
            <person name="Ribeiro C.A."/>
            <person name="Nunes-Silva C.G."/>
            <person name="de Carvalho C.R."/>
            <person name="Soares C.M."/>
            <person name="de Menezes C.B."/>
            <person name="Matiolli C."/>
            <person name="Caffrey D."/>
            <person name="Araujo D.A."/>
            <person name="de Oliveira D.M."/>
            <person name="Golenbock D."/>
            <person name="Grisard E.C."/>
            <person name="Fantinatti-Garboggini F."/>
            <person name="de Carvalho F.M."/>
            <person name="Barcellos F.G."/>
            <person name="Prosdocimi F."/>
            <person name="May G."/>
            <person name="Azevedo Junior G.M."/>
            <person name="Guimaraes G.M."/>
            <person name="Goldman G.H."/>
            <person name="Padilha I.Q."/>
            <person name="Batista Jda S."/>
            <person name="Ferro J.A."/>
            <person name="Ribeiro J.M."/>
            <person name="Fietto J.L."/>
            <person name="Dabbas K.M."/>
            <person name="Cerdeira L."/>
            <person name="Agnez-Lima L.F."/>
            <person name="Brocchi M."/>
            <person name="de Carvalho M.O."/>
            <person name="Teixeira Mde M."/>
            <person name="Diniz Maia Mde M."/>
            <person name="Goldman M.H."/>
            <person name="Cruz Schneider M.P."/>
            <person name="Felipe M.S."/>
            <person name="Hungria M."/>
            <person name="Nicolas M.F."/>
            <person name="Pereira M."/>
            <person name="Montes M.A."/>
            <person name="Cantao M.E."/>
            <person name="Vincentz M."/>
            <person name="Rafael M.S."/>
            <person name="Silverman N."/>
            <person name="Stoco P.H."/>
            <person name="Souza R.C."/>
            <person name="Vicentini R."/>
            <person name="Gazzinelli R.T."/>
            <person name="Neves Rde O."/>
            <person name="Silva R."/>
            <person name="Astolfi-Filho S."/>
            <person name="Maciel T.E."/>
            <person name="Urmenyi T.P."/>
            <person name="Tadei W.P."/>
            <person name="Camargo E.P."/>
            <person name="de Vasconcelos A.T."/>
        </authorList>
    </citation>
    <scope>NUCLEOTIDE SEQUENCE</scope>
</reference>